<proteinExistence type="predicted"/>
<dbReference type="Proteomes" id="UP001497680">
    <property type="component" value="Unassembled WGS sequence"/>
</dbReference>
<reference evidence="1 2" key="1">
    <citation type="journal article" date="2022" name="New Phytol.">
        <title>Ecological generalism drives hyperdiversity of secondary metabolite gene clusters in xylarialean endophytes.</title>
        <authorList>
            <person name="Franco M.E.E."/>
            <person name="Wisecaver J.H."/>
            <person name="Arnold A.E."/>
            <person name="Ju Y.M."/>
            <person name="Slot J.C."/>
            <person name="Ahrendt S."/>
            <person name="Moore L.P."/>
            <person name="Eastman K.E."/>
            <person name="Scott K."/>
            <person name="Konkel Z."/>
            <person name="Mondo S.J."/>
            <person name="Kuo A."/>
            <person name="Hayes R.D."/>
            <person name="Haridas S."/>
            <person name="Andreopoulos B."/>
            <person name="Riley R."/>
            <person name="LaButti K."/>
            <person name="Pangilinan J."/>
            <person name="Lipzen A."/>
            <person name="Amirebrahimi M."/>
            <person name="Yan J."/>
            <person name="Adam C."/>
            <person name="Keymanesh K."/>
            <person name="Ng V."/>
            <person name="Louie K."/>
            <person name="Northen T."/>
            <person name="Drula E."/>
            <person name="Henrissat B."/>
            <person name="Hsieh H.M."/>
            <person name="Youens-Clark K."/>
            <person name="Lutzoni F."/>
            <person name="Miadlikowska J."/>
            <person name="Eastwood D.C."/>
            <person name="Hamelin R.C."/>
            <person name="Grigoriev I.V."/>
            <person name="U'Ren J.M."/>
        </authorList>
    </citation>
    <scope>NUCLEOTIDE SEQUENCE [LARGE SCALE GENOMIC DNA]</scope>
    <source>
        <strain evidence="1 2">ER1909</strain>
    </source>
</reference>
<gene>
    <name evidence="1" type="ORF">F4821DRAFT_83070</name>
</gene>
<name>A0ACC0D849_9PEZI</name>
<comment type="caution">
    <text evidence="1">The sequence shown here is derived from an EMBL/GenBank/DDBJ whole genome shotgun (WGS) entry which is preliminary data.</text>
</comment>
<keyword evidence="2" id="KW-1185">Reference proteome</keyword>
<sequence>METVDFMDVLFTPGSSNYNICSFMRRYQLLAAVALKHENEVAEIVQEVENAIQQLRSTTSVAVTKDHAEVAVVCPLSNGAAEGISHAIHMAPVKTDGLTISVVHHAIYESTYALHTSLTLLNIALSDLCRLPLNITGEIMMPPTTVGWRLEPKKAEEGPLEESDDEWHTDEDFFDGHEMKPIRDEDLERFRAIVKLNIKSRTKNRVIVGSHGTGWLLDAVTVVTAGHCVLKRGKRLVSVDVVIGHGTKNPMSRPGTYAIAQWRWFRDYETANDLALIRIARADGEQGLKWRPMPTKGGLKIFAIGYPSYASHKLRLKNSKNSYMQKSEDEVQVKEAVVKEVLRHTASTWNGSSGCPILDGNDCVVAVHSGRRNLGDLRYNAASVLDRAWNNVDSMKRILDSFESGQNDANEMTQGNMVYRLGNDGAMLFGMGHL</sequence>
<accession>A0ACC0D849</accession>
<protein>
    <submittedName>
        <fullName evidence="1">Trypsin-like cysteine/serine peptidase domain-containing protein</fullName>
    </submittedName>
</protein>
<evidence type="ECO:0000313" key="2">
    <source>
        <dbReference type="Proteomes" id="UP001497680"/>
    </source>
</evidence>
<evidence type="ECO:0000313" key="1">
    <source>
        <dbReference type="EMBL" id="KAI6088833.1"/>
    </source>
</evidence>
<organism evidence="1 2">
    <name type="scientific">Hypoxylon rubiginosum</name>
    <dbReference type="NCBI Taxonomy" id="110542"/>
    <lineage>
        <taxon>Eukaryota</taxon>
        <taxon>Fungi</taxon>
        <taxon>Dikarya</taxon>
        <taxon>Ascomycota</taxon>
        <taxon>Pezizomycotina</taxon>
        <taxon>Sordariomycetes</taxon>
        <taxon>Xylariomycetidae</taxon>
        <taxon>Xylariales</taxon>
        <taxon>Hypoxylaceae</taxon>
        <taxon>Hypoxylon</taxon>
    </lineage>
</organism>
<dbReference type="EMBL" id="MU394299">
    <property type="protein sequence ID" value="KAI6088833.1"/>
    <property type="molecule type" value="Genomic_DNA"/>
</dbReference>